<comment type="caution">
    <text evidence="2">The sequence shown here is derived from an EMBL/GenBank/DDBJ whole genome shotgun (WGS) entry which is preliminary data.</text>
</comment>
<dbReference type="AlphaFoldDB" id="A0AAV9ZJN5"/>
<dbReference type="EMBL" id="JAWWNJ010000138">
    <property type="protein sequence ID" value="KAK6984419.1"/>
    <property type="molecule type" value="Genomic_DNA"/>
</dbReference>
<gene>
    <name evidence="2" type="ORF">R3P38DRAFT_2575984</name>
</gene>
<feature type="region of interest" description="Disordered" evidence="1">
    <location>
        <begin position="1"/>
        <end position="32"/>
    </location>
</feature>
<feature type="non-terminal residue" evidence="2">
    <location>
        <position position="1"/>
    </location>
</feature>
<evidence type="ECO:0000313" key="3">
    <source>
        <dbReference type="Proteomes" id="UP001362999"/>
    </source>
</evidence>
<reference evidence="2 3" key="1">
    <citation type="journal article" date="2024" name="J Genomics">
        <title>Draft genome sequencing and assembly of Favolaschia claudopus CIRM-BRFM 2984 isolated from oak limbs.</title>
        <authorList>
            <person name="Navarro D."/>
            <person name="Drula E."/>
            <person name="Chaduli D."/>
            <person name="Cazenave R."/>
            <person name="Ahrendt S."/>
            <person name="Wang J."/>
            <person name="Lipzen A."/>
            <person name="Daum C."/>
            <person name="Barry K."/>
            <person name="Grigoriev I.V."/>
            <person name="Favel A."/>
            <person name="Rosso M.N."/>
            <person name="Martin F."/>
        </authorList>
    </citation>
    <scope>NUCLEOTIDE SEQUENCE [LARGE SCALE GENOMIC DNA]</scope>
    <source>
        <strain evidence="2 3">CIRM-BRFM 2984</strain>
    </source>
</reference>
<accession>A0AAV9ZJN5</accession>
<dbReference type="Proteomes" id="UP001362999">
    <property type="component" value="Unassembled WGS sequence"/>
</dbReference>
<evidence type="ECO:0000256" key="1">
    <source>
        <dbReference type="SAM" id="MobiDB-lite"/>
    </source>
</evidence>
<sequence length="148" mass="17187">KGKEGGYAVRHGRHPVSDFGRPRKEATEPADPDRANLFEKAFPCLFPYGRGGLEADQPATIKFAEHIQWSLQYHDRRFRRHETYSFVVFGISQRRQALMSAKIQMRRKNFEKDARIMAMVTPEKLQQALSEYELFRVAAPPLRPLIDI</sequence>
<proteinExistence type="predicted"/>
<evidence type="ECO:0000313" key="2">
    <source>
        <dbReference type="EMBL" id="KAK6984419.1"/>
    </source>
</evidence>
<keyword evidence="3" id="KW-1185">Reference proteome</keyword>
<feature type="compositionally biased region" description="Basic and acidic residues" evidence="1">
    <location>
        <begin position="20"/>
        <end position="32"/>
    </location>
</feature>
<organism evidence="2 3">
    <name type="scientific">Favolaschia claudopus</name>
    <dbReference type="NCBI Taxonomy" id="2862362"/>
    <lineage>
        <taxon>Eukaryota</taxon>
        <taxon>Fungi</taxon>
        <taxon>Dikarya</taxon>
        <taxon>Basidiomycota</taxon>
        <taxon>Agaricomycotina</taxon>
        <taxon>Agaricomycetes</taxon>
        <taxon>Agaricomycetidae</taxon>
        <taxon>Agaricales</taxon>
        <taxon>Marasmiineae</taxon>
        <taxon>Mycenaceae</taxon>
        <taxon>Favolaschia</taxon>
    </lineage>
</organism>
<name>A0AAV9ZJN5_9AGAR</name>
<protein>
    <submittedName>
        <fullName evidence="2">Uncharacterized protein</fullName>
    </submittedName>
</protein>